<comment type="subcellular location">
    <subcellularLocation>
        <location evidence="12">Cell inner membrane</location>
        <topology evidence="12">Multi-pass membrane protein</topology>
    </subcellularLocation>
    <subcellularLocation>
        <location evidence="2">Membrane</location>
        <topology evidence="2">Multi-pass membrane protein</topology>
    </subcellularLocation>
</comment>
<dbReference type="Gene3D" id="1.20.120.1780">
    <property type="entry name" value="UbiA prenyltransferase"/>
    <property type="match status" value="1"/>
</dbReference>
<keyword evidence="9 12" id="KW-0460">Magnesium</keyword>
<accession>A0A432ZKZ1</accession>
<dbReference type="Proteomes" id="UP000288279">
    <property type="component" value="Unassembled WGS sequence"/>
</dbReference>
<dbReference type="GO" id="GO:0008412">
    <property type="term" value="F:4-hydroxybenzoate polyprenyltransferase activity"/>
    <property type="evidence" value="ECO:0007669"/>
    <property type="project" value="UniProtKB-UniRule"/>
</dbReference>
<proteinExistence type="inferred from homology"/>
<gene>
    <name evidence="12 14" type="primary">ubiA</name>
    <name evidence="14" type="ORF">CWI83_06430</name>
</gene>
<keyword evidence="15" id="KW-1185">Reference proteome</keyword>
<evidence type="ECO:0000256" key="8">
    <source>
        <dbReference type="ARBA" id="ARBA00022692"/>
    </source>
</evidence>
<feature type="transmembrane region" description="Helical" evidence="12">
    <location>
        <begin position="263"/>
        <end position="287"/>
    </location>
</feature>
<feature type="transmembrane region" description="Helical" evidence="12">
    <location>
        <begin position="117"/>
        <end position="134"/>
    </location>
</feature>
<evidence type="ECO:0000256" key="1">
    <source>
        <dbReference type="ARBA" id="ARBA00001946"/>
    </source>
</evidence>
<evidence type="ECO:0000256" key="11">
    <source>
        <dbReference type="ARBA" id="ARBA00023136"/>
    </source>
</evidence>
<dbReference type="EMBL" id="PIQG01000002">
    <property type="protein sequence ID" value="RUO78651.1"/>
    <property type="molecule type" value="Genomic_DNA"/>
</dbReference>
<dbReference type="PANTHER" id="PTHR11048:SF28">
    <property type="entry name" value="4-HYDROXYBENZOATE POLYPRENYLTRANSFERASE, MITOCHONDRIAL"/>
    <property type="match status" value="1"/>
</dbReference>
<dbReference type="AlphaFoldDB" id="A0A432ZKZ1"/>
<comment type="catalytic activity">
    <reaction evidence="12">
        <text>all-trans-octaprenyl diphosphate + 4-hydroxybenzoate = 4-hydroxy-3-(all-trans-octaprenyl)benzoate + diphosphate</text>
        <dbReference type="Rhea" id="RHEA:27782"/>
        <dbReference type="ChEBI" id="CHEBI:1617"/>
        <dbReference type="ChEBI" id="CHEBI:17879"/>
        <dbReference type="ChEBI" id="CHEBI:33019"/>
        <dbReference type="ChEBI" id="CHEBI:57711"/>
        <dbReference type="EC" id="2.5.1.39"/>
    </reaction>
</comment>
<dbReference type="HAMAP" id="MF_01635">
    <property type="entry name" value="UbiA"/>
    <property type="match status" value="1"/>
</dbReference>
<dbReference type="InterPro" id="IPR039653">
    <property type="entry name" value="Prenyltransferase"/>
</dbReference>
<keyword evidence="10 12" id="KW-1133">Transmembrane helix</keyword>
<evidence type="ECO:0000256" key="12">
    <source>
        <dbReference type="HAMAP-Rule" id="MF_01635"/>
    </source>
</evidence>
<evidence type="ECO:0000256" key="7">
    <source>
        <dbReference type="ARBA" id="ARBA00022688"/>
    </source>
</evidence>
<dbReference type="CDD" id="cd13959">
    <property type="entry name" value="PT_UbiA_COQ2"/>
    <property type="match status" value="1"/>
</dbReference>
<evidence type="ECO:0000256" key="9">
    <source>
        <dbReference type="ARBA" id="ARBA00022842"/>
    </source>
</evidence>
<dbReference type="GO" id="GO:0006744">
    <property type="term" value="P:ubiquinone biosynthetic process"/>
    <property type="evidence" value="ECO:0007669"/>
    <property type="project" value="UniProtKB-UniRule"/>
</dbReference>
<keyword evidence="11 12" id="KW-0472">Membrane</keyword>
<dbReference type="RefSeq" id="WP_126827272.1">
    <property type="nucleotide sequence ID" value="NZ_PIQG01000002.1"/>
</dbReference>
<keyword evidence="5 12" id="KW-0997">Cell inner membrane</keyword>
<feature type="transmembrane region" description="Helical" evidence="12">
    <location>
        <begin position="47"/>
        <end position="69"/>
    </location>
</feature>
<name>A0A432ZKZ1_9GAMM</name>
<protein>
    <recommendedName>
        <fullName evidence="12 13">4-hydroxybenzoate octaprenyltransferase</fullName>
        <ecNumber evidence="12 13">2.5.1.39</ecNumber>
    </recommendedName>
    <alternativeName>
        <fullName evidence="12">4-HB polyprenyltransferase</fullName>
    </alternativeName>
</protein>
<feature type="transmembrane region" description="Helical" evidence="12">
    <location>
        <begin position="166"/>
        <end position="182"/>
    </location>
</feature>
<dbReference type="FunFam" id="1.20.120.1780:FF:000001">
    <property type="entry name" value="4-hydroxybenzoate octaprenyltransferase"/>
    <property type="match status" value="1"/>
</dbReference>
<dbReference type="FunFam" id="1.10.357.140:FF:000002">
    <property type="entry name" value="4-hydroxybenzoate octaprenyltransferase"/>
    <property type="match status" value="1"/>
</dbReference>
<feature type="transmembrane region" description="Helical" evidence="12">
    <location>
        <begin position="234"/>
        <end position="251"/>
    </location>
</feature>
<evidence type="ECO:0000256" key="5">
    <source>
        <dbReference type="ARBA" id="ARBA00022519"/>
    </source>
</evidence>
<dbReference type="EC" id="2.5.1.39" evidence="12 13"/>
<evidence type="ECO:0000313" key="14">
    <source>
        <dbReference type="EMBL" id="RUO78651.1"/>
    </source>
</evidence>
<keyword evidence="8 12" id="KW-0812">Transmembrane</keyword>
<dbReference type="Gene3D" id="1.10.357.140">
    <property type="entry name" value="UbiA prenyltransferase"/>
    <property type="match status" value="1"/>
</dbReference>
<feature type="transmembrane region" description="Helical" evidence="12">
    <location>
        <begin position="203"/>
        <end position="228"/>
    </location>
</feature>
<comment type="caution">
    <text evidence="14">The sequence shown here is derived from an EMBL/GenBank/DDBJ whole genome shotgun (WGS) entry which is preliminary data.</text>
</comment>
<evidence type="ECO:0000256" key="4">
    <source>
        <dbReference type="ARBA" id="ARBA00022475"/>
    </source>
</evidence>
<dbReference type="PANTHER" id="PTHR11048">
    <property type="entry name" value="PRENYLTRANSFERASES"/>
    <property type="match status" value="1"/>
</dbReference>
<dbReference type="GO" id="GO:0005886">
    <property type="term" value="C:plasma membrane"/>
    <property type="evidence" value="ECO:0007669"/>
    <property type="project" value="UniProtKB-SubCell"/>
</dbReference>
<feature type="transmembrane region" description="Helical" evidence="12">
    <location>
        <begin position="90"/>
        <end position="111"/>
    </location>
</feature>
<comment type="function">
    <text evidence="12">Catalyzes the prenylation of para-hydroxybenzoate (PHB) with an all-trans polyprenyl group. Mediates the second step in the final reaction sequence of ubiquinone-8 (UQ-8) biosynthesis, which is the condensation of the polyisoprenoid side chain with PHB, generating the first membrane-bound Q intermediate 3-octaprenyl-4-hydroxybenzoate.</text>
</comment>
<reference evidence="14 15" key="1">
    <citation type="journal article" date="2011" name="Front. Microbiol.">
        <title>Genomic signatures of strain selection and enhancement in Bacillus atrophaeus var. globigii, a historical biowarfare simulant.</title>
        <authorList>
            <person name="Gibbons H.S."/>
            <person name="Broomall S.M."/>
            <person name="McNew L.A."/>
            <person name="Daligault H."/>
            <person name="Chapman C."/>
            <person name="Bruce D."/>
            <person name="Karavis M."/>
            <person name="Krepps M."/>
            <person name="McGregor P.A."/>
            <person name="Hong C."/>
            <person name="Park K.H."/>
            <person name="Akmal A."/>
            <person name="Feldman A."/>
            <person name="Lin J.S."/>
            <person name="Chang W.E."/>
            <person name="Higgs B.W."/>
            <person name="Demirev P."/>
            <person name="Lindquist J."/>
            <person name="Liem A."/>
            <person name="Fochler E."/>
            <person name="Read T.D."/>
            <person name="Tapia R."/>
            <person name="Johnson S."/>
            <person name="Bishop-Lilly K.A."/>
            <person name="Detter C."/>
            <person name="Han C."/>
            <person name="Sozhamannan S."/>
            <person name="Rosenzweig C.N."/>
            <person name="Skowronski E.W."/>
        </authorList>
    </citation>
    <scope>NUCLEOTIDE SEQUENCE [LARGE SCALE GENOMIC DNA]</scope>
    <source>
        <strain evidence="14 15">PIT1</strain>
    </source>
</reference>
<comment type="pathway">
    <text evidence="12">Cofactor biosynthesis; ubiquinone biosynthesis.</text>
</comment>
<dbReference type="UniPathway" id="UPA00232"/>
<evidence type="ECO:0000256" key="10">
    <source>
        <dbReference type="ARBA" id="ARBA00022989"/>
    </source>
</evidence>
<evidence type="ECO:0000256" key="2">
    <source>
        <dbReference type="ARBA" id="ARBA00004141"/>
    </source>
</evidence>
<keyword evidence="7 12" id="KW-0831">Ubiquinone biosynthesis</keyword>
<feature type="transmembrane region" description="Helical" evidence="12">
    <location>
        <begin position="143"/>
        <end position="160"/>
    </location>
</feature>
<dbReference type="InterPro" id="IPR044878">
    <property type="entry name" value="UbiA_sf"/>
</dbReference>
<evidence type="ECO:0000256" key="13">
    <source>
        <dbReference type="NCBIfam" id="TIGR01474"/>
    </source>
</evidence>
<comment type="cofactor">
    <cofactor evidence="1 12">
        <name>Mg(2+)</name>
        <dbReference type="ChEBI" id="CHEBI:18420"/>
    </cofactor>
</comment>
<feature type="transmembrane region" description="Helical" evidence="12">
    <location>
        <begin position="21"/>
        <end position="41"/>
    </location>
</feature>
<dbReference type="Pfam" id="PF01040">
    <property type="entry name" value="UbiA"/>
    <property type="match status" value="1"/>
</dbReference>
<comment type="similarity">
    <text evidence="3 12">Belongs to the UbiA prenyltransferase family.</text>
</comment>
<sequence>MNAPLSQRLNAYLRLMRVDRPIGTLLLAWPTLAALLVASQGNPPLEIIVWFMLGVFIMRSAGCVINDFADRKVDGHVERTKLRPLASGELQPWHAILIFVLLLSVALFIVLQLNQTTLWLAFGAVAVATLYPFCKRFTHLPQFVLGIAFSFGILMAYTAVDAPLDGTAWLLFFANIIWTVAYDTEYAMADRADDLKIGVKSTAILFGGWDRLIIGALQLACLVLWFWLGHMLQAGLSYQLALLLIAGLFAWQHKLLWWREPQACFQAFLHNNHVGYVLVLALAIHYWF</sequence>
<dbReference type="InterPro" id="IPR006370">
    <property type="entry name" value="HB_polyprenyltransferase-like"/>
</dbReference>
<evidence type="ECO:0000313" key="15">
    <source>
        <dbReference type="Proteomes" id="UP000288279"/>
    </source>
</evidence>
<dbReference type="OrthoDB" id="9782418at2"/>
<keyword evidence="4 12" id="KW-1003">Cell membrane</keyword>
<dbReference type="InterPro" id="IPR000537">
    <property type="entry name" value="UbiA_prenyltransferase"/>
</dbReference>
<evidence type="ECO:0000256" key="6">
    <source>
        <dbReference type="ARBA" id="ARBA00022679"/>
    </source>
</evidence>
<organism evidence="14 15">
    <name type="scientific">Pseudidiomarina taiwanensis</name>
    <dbReference type="NCBI Taxonomy" id="337250"/>
    <lineage>
        <taxon>Bacteria</taxon>
        <taxon>Pseudomonadati</taxon>
        <taxon>Pseudomonadota</taxon>
        <taxon>Gammaproteobacteria</taxon>
        <taxon>Alteromonadales</taxon>
        <taxon>Idiomarinaceae</taxon>
        <taxon>Pseudidiomarina</taxon>
    </lineage>
</organism>
<evidence type="ECO:0000256" key="3">
    <source>
        <dbReference type="ARBA" id="ARBA00005985"/>
    </source>
</evidence>
<dbReference type="NCBIfam" id="TIGR01474">
    <property type="entry name" value="ubiA_proteo"/>
    <property type="match status" value="1"/>
</dbReference>
<keyword evidence="6 12" id="KW-0808">Transferase</keyword>